<keyword evidence="2" id="KW-1185">Reference proteome</keyword>
<dbReference type="RefSeq" id="WP_002467112.1">
    <property type="nucleotide sequence ID" value="NZ_CABMFV010000003.1"/>
</dbReference>
<evidence type="ECO:0000313" key="1">
    <source>
        <dbReference type="EMBL" id="MCG6226645.1"/>
    </source>
</evidence>
<proteinExistence type="predicted"/>
<accession>A0ABS9NIQ4</accession>
<comment type="caution">
    <text evidence="1">The sequence shown here is derived from an EMBL/GenBank/DDBJ whole genome shotgun (WGS) entry which is preliminary data.</text>
</comment>
<protein>
    <submittedName>
        <fullName evidence="1">Uncharacterized protein</fullName>
    </submittedName>
</protein>
<gene>
    <name evidence="1" type="ORF">G8J23_11730</name>
</gene>
<organism evidence="1 2">
    <name type="scientific">Staphylococcus warneri</name>
    <dbReference type="NCBI Taxonomy" id="1292"/>
    <lineage>
        <taxon>Bacteria</taxon>
        <taxon>Bacillati</taxon>
        <taxon>Bacillota</taxon>
        <taxon>Bacilli</taxon>
        <taxon>Bacillales</taxon>
        <taxon>Staphylococcaceae</taxon>
        <taxon>Staphylococcus</taxon>
    </lineage>
</organism>
<sequence length="45" mass="5415">MKKWNKYRIYIDIVDMNVATPVFIDSIGQDDEKNERDLKELENNI</sequence>
<evidence type="ECO:0000313" key="2">
    <source>
        <dbReference type="Proteomes" id="UP000814367"/>
    </source>
</evidence>
<name>A0ABS9NIQ4_STAWA</name>
<reference evidence="1 2" key="1">
    <citation type="submission" date="2020-03" db="EMBL/GenBank/DDBJ databases">
        <title>Comparative genetics of Staphylococcus warneri persistents from caprine mastitis.</title>
        <authorList>
            <person name="Franca C.A."/>
            <person name="Rosa D.S."/>
            <person name="Silva A."/>
            <person name="Rodrigues D.L.N."/>
            <person name="Santos R.G."/>
            <person name="Castillo R.E.H."/>
            <person name="Moreira M.A.S."/>
            <person name="Lima M.C."/>
            <person name="Gouveia G.V."/>
            <person name="Gouveia J.J.S."/>
            <person name="Souza R.F.S."/>
            <person name="Bertram B."/>
            <person name="Azevedo V."/>
            <person name="Costa M."/>
        </authorList>
    </citation>
    <scope>NUCLEOTIDE SEQUENCE [LARGE SCALE GENOMIC DNA]</scope>
    <source>
        <strain evidence="1 2">Cap 9.2</strain>
    </source>
</reference>
<dbReference type="EMBL" id="JAANHJ010000001">
    <property type="protein sequence ID" value="MCG6226645.1"/>
    <property type="molecule type" value="Genomic_DNA"/>
</dbReference>
<dbReference type="Proteomes" id="UP000814367">
    <property type="component" value="Unassembled WGS sequence"/>
</dbReference>